<evidence type="ECO:0000313" key="1">
    <source>
        <dbReference type="EMBL" id="QSO49408.1"/>
    </source>
</evidence>
<organism evidence="1 2">
    <name type="scientific">Alicyclobacillus mengziensis</name>
    <dbReference type="NCBI Taxonomy" id="2931921"/>
    <lineage>
        <taxon>Bacteria</taxon>
        <taxon>Bacillati</taxon>
        <taxon>Bacillota</taxon>
        <taxon>Bacilli</taxon>
        <taxon>Bacillales</taxon>
        <taxon>Alicyclobacillaceae</taxon>
        <taxon>Alicyclobacillus</taxon>
    </lineage>
</organism>
<accession>A0A9X7W277</accession>
<gene>
    <name evidence="1" type="ORF">JZ786_11075</name>
</gene>
<dbReference type="RefSeq" id="WP_206658719.1">
    <property type="nucleotide sequence ID" value="NZ_CP071182.1"/>
</dbReference>
<dbReference type="Proteomes" id="UP000663505">
    <property type="component" value="Chromosome"/>
</dbReference>
<keyword evidence="2" id="KW-1185">Reference proteome</keyword>
<dbReference type="AlphaFoldDB" id="A0A9X7W277"/>
<protein>
    <submittedName>
        <fullName evidence="1">Uncharacterized protein</fullName>
    </submittedName>
</protein>
<evidence type="ECO:0000313" key="2">
    <source>
        <dbReference type="Proteomes" id="UP000663505"/>
    </source>
</evidence>
<dbReference type="EMBL" id="CP071182">
    <property type="protein sequence ID" value="QSO49408.1"/>
    <property type="molecule type" value="Genomic_DNA"/>
</dbReference>
<reference evidence="1 2" key="1">
    <citation type="submission" date="2021-02" db="EMBL/GenBank/DDBJ databases">
        <title>Alicyclobacillus curvatus sp. nov. and Alicyclobacillus mengziensis sp. nov., two acidophilic bacteria isolated from acid mine drainage.</title>
        <authorList>
            <person name="Huang Y."/>
        </authorList>
    </citation>
    <scope>NUCLEOTIDE SEQUENCE [LARGE SCALE GENOMIC DNA]</scope>
    <source>
        <strain evidence="1 2">S30H14</strain>
    </source>
</reference>
<proteinExistence type="predicted"/>
<dbReference type="KEGG" id="afx:JZ786_11075"/>
<sequence length="73" mass="8692">MTVRAAGRPPNQLLFLRRDTWRYVQGWHFKPAAFAHQRFHQYAIGRFSSVFQFQFRPASAKWSTIDLYQDICA</sequence>
<name>A0A9X7W277_9BACL</name>